<proteinExistence type="predicted"/>
<dbReference type="RefSeq" id="WP_033118772.1">
    <property type="nucleotide sequence ID" value="NZ_CP011307.1"/>
</dbReference>
<dbReference type="KEGG" id="ibu:IB211_00175"/>
<dbReference type="PANTHER" id="PTHR46558">
    <property type="entry name" value="TRACRIPTIONAL REGULATORY PROTEIN-RELATED-RELATED"/>
    <property type="match status" value="1"/>
</dbReference>
<dbReference type="SMART" id="SM00530">
    <property type="entry name" value="HTH_XRE"/>
    <property type="match status" value="1"/>
</dbReference>
<dbReference type="AlphaFoldDB" id="A0A0S2VZN2"/>
<accession>A0A0S2VZN2</accession>
<dbReference type="eggNOG" id="ENOG5032YS4">
    <property type="taxonomic scope" value="Bacteria"/>
</dbReference>
<dbReference type="Pfam" id="PF01381">
    <property type="entry name" value="HTH_3"/>
    <property type="match status" value="1"/>
</dbReference>
<name>A0A0S2VZN2_9FIRM</name>
<dbReference type="GO" id="GO:0003677">
    <property type="term" value="F:DNA binding"/>
    <property type="evidence" value="ECO:0007669"/>
    <property type="project" value="UniProtKB-KW"/>
</dbReference>
<dbReference type="EMBL" id="CP011307">
    <property type="protein sequence ID" value="ALP92571.1"/>
    <property type="molecule type" value="Genomic_DNA"/>
</dbReference>
<keyword evidence="4" id="KW-1185">Reference proteome</keyword>
<keyword evidence="1" id="KW-0238">DNA-binding</keyword>
<dbReference type="PROSITE" id="PS50943">
    <property type="entry name" value="HTH_CROC1"/>
    <property type="match status" value="1"/>
</dbReference>
<sequence>MFTKKMFGERFRRLRKAKGEAQTAIAQVLGVTVTQISDMENGKTMTTLEKLTIICQHYHVSADYLLGLTDDPAPHGRKEP</sequence>
<protein>
    <recommendedName>
        <fullName evidence="2">HTH cro/C1-type domain-containing protein</fullName>
    </recommendedName>
</protein>
<evidence type="ECO:0000313" key="3">
    <source>
        <dbReference type="EMBL" id="ALP92571.1"/>
    </source>
</evidence>
<dbReference type="CDD" id="cd00093">
    <property type="entry name" value="HTH_XRE"/>
    <property type="match status" value="1"/>
</dbReference>
<dbReference type="STRING" id="1297617.IB211_00175"/>
<dbReference type="Gene3D" id="1.10.260.40">
    <property type="entry name" value="lambda repressor-like DNA-binding domains"/>
    <property type="match status" value="1"/>
</dbReference>
<gene>
    <name evidence="3" type="ORF">IB211_00175</name>
</gene>
<dbReference type="Proteomes" id="UP000064844">
    <property type="component" value="Chromosome"/>
</dbReference>
<evidence type="ECO:0000313" key="4">
    <source>
        <dbReference type="Proteomes" id="UP000064844"/>
    </source>
</evidence>
<reference evidence="3 4" key="1">
    <citation type="journal article" date="2015" name="Nat. Commun.">
        <title>Production of butyrate from lysine and the Amadori product fructoselysine by a human gut commensal.</title>
        <authorList>
            <person name="Bui T.P."/>
            <person name="Ritari J."/>
            <person name="Boeren S."/>
            <person name="de Waard P."/>
            <person name="Plugge C.M."/>
            <person name="de Vos W.M."/>
        </authorList>
    </citation>
    <scope>NUCLEOTIDE SEQUENCE [LARGE SCALE GENOMIC DNA]</scope>
    <source>
        <strain evidence="3 4">AF211</strain>
    </source>
</reference>
<feature type="domain" description="HTH cro/C1-type" evidence="2">
    <location>
        <begin position="11"/>
        <end position="65"/>
    </location>
</feature>
<reference evidence="4" key="2">
    <citation type="submission" date="2015-04" db="EMBL/GenBank/DDBJ databases">
        <title>A butyrogenic pathway from the amino acid lysine in a human gut commensal.</title>
        <authorList>
            <person name="de Vos W.M."/>
            <person name="Bui N.T.P."/>
            <person name="Plugge C.M."/>
            <person name="Ritari J."/>
        </authorList>
    </citation>
    <scope>NUCLEOTIDE SEQUENCE [LARGE SCALE GENOMIC DNA]</scope>
    <source>
        <strain evidence="4">AF211</strain>
    </source>
</reference>
<dbReference type="InterPro" id="IPR010982">
    <property type="entry name" value="Lambda_DNA-bd_dom_sf"/>
</dbReference>
<evidence type="ECO:0000256" key="1">
    <source>
        <dbReference type="ARBA" id="ARBA00023125"/>
    </source>
</evidence>
<evidence type="ECO:0000259" key="2">
    <source>
        <dbReference type="PROSITE" id="PS50943"/>
    </source>
</evidence>
<dbReference type="PANTHER" id="PTHR46558:SF11">
    <property type="entry name" value="HTH-TYPE TRANSCRIPTIONAL REGULATOR XRE"/>
    <property type="match status" value="1"/>
</dbReference>
<organism evidence="3 4">
    <name type="scientific">Intestinimonas butyriciproducens</name>
    <dbReference type="NCBI Taxonomy" id="1297617"/>
    <lineage>
        <taxon>Bacteria</taxon>
        <taxon>Bacillati</taxon>
        <taxon>Bacillota</taxon>
        <taxon>Clostridia</taxon>
        <taxon>Eubacteriales</taxon>
        <taxon>Intestinimonas</taxon>
    </lineage>
</organism>
<dbReference type="InterPro" id="IPR001387">
    <property type="entry name" value="Cro/C1-type_HTH"/>
</dbReference>
<dbReference type="SUPFAM" id="SSF47413">
    <property type="entry name" value="lambda repressor-like DNA-binding domains"/>
    <property type="match status" value="1"/>
</dbReference>